<sequence length="116" mass="12419">MCRTRQVTAITPREEEGVRTVRRPASAAPVGPIPEGEIHVSRRRHAADAVMPDRHAGIRPQTILIIVIVLAGVWFAVRGADPTVVVQVLGGIGASRLAAEGRLQGARRAVHATGRR</sequence>
<proteinExistence type="predicted"/>
<gene>
    <name evidence="2" type="ORF">GCM10010326_75280</name>
</gene>
<evidence type="ECO:0000313" key="2">
    <source>
        <dbReference type="EMBL" id="GGY69928.1"/>
    </source>
</evidence>
<evidence type="ECO:0000256" key="1">
    <source>
        <dbReference type="SAM" id="Phobius"/>
    </source>
</evidence>
<keyword evidence="1" id="KW-0812">Transmembrane</keyword>
<dbReference type="Proteomes" id="UP000600946">
    <property type="component" value="Unassembled WGS sequence"/>
</dbReference>
<name>A0ABQ3AWG3_9ACTN</name>
<evidence type="ECO:0000313" key="3">
    <source>
        <dbReference type="Proteomes" id="UP000600946"/>
    </source>
</evidence>
<accession>A0ABQ3AWG3</accession>
<comment type="caution">
    <text evidence="2">The sequence shown here is derived from an EMBL/GenBank/DDBJ whole genome shotgun (WGS) entry which is preliminary data.</text>
</comment>
<keyword evidence="1" id="KW-1133">Transmembrane helix</keyword>
<reference evidence="3" key="1">
    <citation type="journal article" date="2019" name="Int. J. Syst. Evol. Microbiol.">
        <title>The Global Catalogue of Microorganisms (GCM) 10K type strain sequencing project: providing services to taxonomists for standard genome sequencing and annotation.</title>
        <authorList>
            <consortium name="The Broad Institute Genomics Platform"/>
            <consortium name="The Broad Institute Genome Sequencing Center for Infectious Disease"/>
            <person name="Wu L."/>
            <person name="Ma J."/>
        </authorList>
    </citation>
    <scope>NUCLEOTIDE SEQUENCE [LARGE SCALE GENOMIC DNA]</scope>
    <source>
        <strain evidence="3">JCM 4594</strain>
    </source>
</reference>
<protein>
    <submittedName>
        <fullName evidence="2">Uncharacterized protein</fullName>
    </submittedName>
</protein>
<feature type="transmembrane region" description="Helical" evidence="1">
    <location>
        <begin position="61"/>
        <end position="77"/>
    </location>
</feature>
<keyword evidence="3" id="KW-1185">Reference proteome</keyword>
<organism evidence="2 3">
    <name type="scientific">Streptomyces xanthochromogenes</name>
    <dbReference type="NCBI Taxonomy" id="67384"/>
    <lineage>
        <taxon>Bacteria</taxon>
        <taxon>Bacillati</taxon>
        <taxon>Actinomycetota</taxon>
        <taxon>Actinomycetes</taxon>
        <taxon>Kitasatosporales</taxon>
        <taxon>Streptomycetaceae</taxon>
        <taxon>Streptomyces</taxon>
    </lineage>
</organism>
<keyword evidence="1" id="KW-0472">Membrane</keyword>
<dbReference type="EMBL" id="BMUU01000022">
    <property type="protein sequence ID" value="GGY69928.1"/>
    <property type="molecule type" value="Genomic_DNA"/>
</dbReference>